<feature type="transmembrane region" description="Helical" evidence="1">
    <location>
        <begin position="26"/>
        <end position="43"/>
    </location>
</feature>
<dbReference type="Proteomes" id="UP000732378">
    <property type="component" value="Unassembled WGS sequence"/>
</dbReference>
<name>A0ABS2M4Z6_9ACTN</name>
<feature type="transmembrane region" description="Helical" evidence="1">
    <location>
        <begin position="64"/>
        <end position="84"/>
    </location>
</feature>
<keyword evidence="1" id="KW-0472">Membrane</keyword>
<evidence type="ECO:0000256" key="1">
    <source>
        <dbReference type="SAM" id="Phobius"/>
    </source>
</evidence>
<evidence type="ECO:0000313" key="2">
    <source>
        <dbReference type="EMBL" id="MBM7506260.1"/>
    </source>
</evidence>
<protein>
    <submittedName>
        <fullName evidence="2">Uncharacterized protein</fullName>
    </submittedName>
</protein>
<gene>
    <name evidence="2" type="ORF">JOE61_000074</name>
</gene>
<organism evidence="2 3">
    <name type="scientific">Nocardioides salarius</name>
    <dbReference type="NCBI Taxonomy" id="374513"/>
    <lineage>
        <taxon>Bacteria</taxon>
        <taxon>Bacillati</taxon>
        <taxon>Actinomycetota</taxon>
        <taxon>Actinomycetes</taxon>
        <taxon>Propionibacteriales</taxon>
        <taxon>Nocardioidaceae</taxon>
        <taxon>Nocardioides</taxon>
    </lineage>
</organism>
<dbReference type="RefSeq" id="WP_193668813.1">
    <property type="nucleotide sequence ID" value="NZ_JACDTV010000006.1"/>
</dbReference>
<dbReference type="EMBL" id="JAFBBZ010000001">
    <property type="protein sequence ID" value="MBM7506260.1"/>
    <property type="molecule type" value="Genomic_DNA"/>
</dbReference>
<feature type="transmembrane region" description="Helical" evidence="1">
    <location>
        <begin position="90"/>
        <end position="113"/>
    </location>
</feature>
<proteinExistence type="predicted"/>
<reference evidence="2 3" key="1">
    <citation type="submission" date="2021-01" db="EMBL/GenBank/DDBJ databases">
        <title>Sequencing the genomes of 1000 actinobacteria strains.</title>
        <authorList>
            <person name="Klenk H.-P."/>
        </authorList>
    </citation>
    <scope>NUCLEOTIDE SEQUENCE [LARGE SCALE GENOMIC DNA]</scope>
    <source>
        <strain evidence="2 3">DSM 18239</strain>
    </source>
</reference>
<accession>A0ABS2M4Z6</accession>
<sequence>MKALRIVGALAAAAWAVANVVQSHLVTAAVWGGVALFIGWTVFRPSRTVNGPQDITTGMRLYGIGFCIAMLAVAIGFAVAAAGASEDSRGTYIGVAVLTGAYGLAMTALVATLERKGRAWQRTEVG</sequence>
<evidence type="ECO:0000313" key="3">
    <source>
        <dbReference type="Proteomes" id="UP000732378"/>
    </source>
</evidence>
<keyword evidence="1" id="KW-1133">Transmembrane helix</keyword>
<keyword evidence="1" id="KW-0812">Transmembrane</keyword>
<keyword evidence="3" id="KW-1185">Reference proteome</keyword>
<comment type="caution">
    <text evidence="2">The sequence shown here is derived from an EMBL/GenBank/DDBJ whole genome shotgun (WGS) entry which is preliminary data.</text>
</comment>